<gene>
    <name evidence="1" type="ORF">L916_12720</name>
</gene>
<evidence type="ECO:0000313" key="1">
    <source>
        <dbReference type="EMBL" id="ETL35117.1"/>
    </source>
</evidence>
<proteinExistence type="predicted"/>
<dbReference type="EMBL" id="KI674093">
    <property type="protein sequence ID" value="ETL35117.1"/>
    <property type="molecule type" value="Genomic_DNA"/>
</dbReference>
<name>W2INN8_PHYNI</name>
<protein>
    <submittedName>
        <fullName evidence="1">Uncharacterized protein</fullName>
    </submittedName>
</protein>
<organism evidence="1">
    <name type="scientific">Phytophthora nicotianae</name>
    <name type="common">Potato buckeye rot agent</name>
    <name type="synonym">Phytophthora parasitica</name>
    <dbReference type="NCBI Taxonomy" id="4792"/>
    <lineage>
        <taxon>Eukaryota</taxon>
        <taxon>Sar</taxon>
        <taxon>Stramenopiles</taxon>
        <taxon>Oomycota</taxon>
        <taxon>Peronosporomycetes</taxon>
        <taxon>Peronosporales</taxon>
        <taxon>Peronosporaceae</taxon>
        <taxon>Phytophthora</taxon>
    </lineage>
</organism>
<reference evidence="1" key="1">
    <citation type="submission" date="2013-11" db="EMBL/GenBank/DDBJ databases">
        <title>The Genome Sequence of Phytophthora parasitica CJ05E6.</title>
        <authorList>
            <consortium name="The Broad Institute Genomics Platform"/>
            <person name="Russ C."/>
            <person name="Tyler B."/>
            <person name="Panabieres F."/>
            <person name="Shan W."/>
            <person name="Tripathy S."/>
            <person name="Grunwald N."/>
            <person name="Machado M."/>
            <person name="Johnson C.S."/>
            <person name="Arredondo F."/>
            <person name="Hong C."/>
            <person name="Coffey M."/>
            <person name="Young S.K."/>
            <person name="Zeng Q."/>
            <person name="Gargeya S."/>
            <person name="Fitzgerald M."/>
            <person name="Abouelleil A."/>
            <person name="Alvarado L."/>
            <person name="Chapman S.B."/>
            <person name="Gainer-Dewar J."/>
            <person name="Goldberg J."/>
            <person name="Griggs A."/>
            <person name="Gujja S."/>
            <person name="Hansen M."/>
            <person name="Howarth C."/>
            <person name="Imamovic A."/>
            <person name="Ireland A."/>
            <person name="Larimer J."/>
            <person name="McCowan C."/>
            <person name="Murphy C."/>
            <person name="Pearson M."/>
            <person name="Poon T.W."/>
            <person name="Priest M."/>
            <person name="Roberts A."/>
            <person name="Saif S."/>
            <person name="Shea T."/>
            <person name="Sykes S."/>
            <person name="Wortman J."/>
            <person name="Nusbaum C."/>
            <person name="Birren B."/>
        </authorList>
    </citation>
    <scope>NUCLEOTIDE SEQUENCE [LARGE SCALE GENOMIC DNA]</scope>
    <source>
        <strain evidence="1">CJ05E6</strain>
    </source>
</reference>
<dbReference type="Proteomes" id="UP000053864">
    <property type="component" value="Unassembled WGS sequence"/>
</dbReference>
<dbReference type="AlphaFoldDB" id="W2INN8"/>
<sequence length="63" mass="7140">MHSKLSHLASATSWNGLGVQFKIMYTGTKTCEKKPWFKNIEVIIARGLPTGRAELDHRRQDGQ</sequence>
<accession>W2INN8</accession>